<organism evidence="1 2">
    <name type="scientific">Candidozyma auris</name>
    <name type="common">Yeast</name>
    <name type="synonym">Candida auris</name>
    <dbReference type="NCBI Taxonomy" id="498019"/>
    <lineage>
        <taxon>Eukaryota</taxon>
        <taxon>Fungi</taxon>
        <taxon>Dikarya</taxon>
        <taxon>Ascomycota</taxon>
        <taxon>Saccharomycotina</taxon>
        <taxon>Pichiomycetes</taxon>
        <taxon>Metschnikowiaceae</taxon>
        <taxon>Candidozyma</taxon>
    </lineage>
</organism>
<protein>
    <submittedName>
        <fullName evidence="1">Uncharacterized protein</fullName>
    </submittedName>
</protein>
<accession>A0A0L0NY32</accession>
<gene>
    <name evidence="1" type="ORF">QG37_04165</name>
</gene>
<reference evidence="2" key="1">
    <citation type="journal article" date="2015" name="BMC Genomics">
        <title>Draft genome of a commonly misdiagnosed multidrug resistant pathogen Candida auris.</title>
        <authorList>
            <person name="Chatterjee S."/>
            <person name="Alampalli S.V."/>
            <person name="Nageshan R.K."/>
            <person name="Chettiar S.T."/>
            <person name="Joshi S."/>
            <person name="Tatu U.S."/>
        </authorList>
    </citation>
    <scope>NUCLEOTIDE SEQUENCE [LARGE SCALE GENOMIC DNA]</scope>
    <source>
        <strain evidence="2">6684</strain>
    </source>
</reference>
<evidence type="ECO:0000313" key="2">
    <source>
        <dbReference type="Proteomes" id="UP000037122"/>
    </source>
</evidence>
<comment type="caution">
    <text evidence="1">The sequence shown here is derived from an EMBL/GenBank/DDBJ whole genome shotgun (WGS) entry which is preliminary data.</text>
</comment>
<sequence length="50" mass="5541">MFITKRAGAFPQLHNDGAGLSIASEPMRSIVAFLSVDHLWWQLLTSKMAP</sequence>
<dbReference type="VEuPathDB" id="FungiDB:QG37_04165"/>
<proteinExistence type="predicted"/>
<name>A0A0L0NY32_CANAR</name>
<dbReference type="AlphaFoldDB" id="A0A0L0NY32"/>
<dbReference type="EMBL" id="LGST01000027">
    <property type="protein sequence ID" value="KND99101.1"/>
    <property type="molecule type" value="Genomic_DNA"/>
</dbReference>
<dbReference type="Proteomes" id="UP000037122">
    <property type="component" value="Unassembled WGS sequence"/>
</dbReference>
<evidence type="ECO:0000313" key="1">
    <source>
        <dbReference type="EMBL" id="KND99101.1"/>
    </source>
</evidence>